<dbReference type="OrthoDB" id="9769628at2"/>
<evidence type="ECO:0000256" key="2">
    <source>
        <dbReference type="ARBA" id="ARBA00022741"/>
    </source>
</evidence>
<dbReference type="PANTHER" id="PTHR36510:SF1">
    <property type="entry name" value="GLUTAMATE--CYSTEINE LIGASE 2-RELATED"/>
    <property type="match status" value="1"/>
</dbReference>
<evidence type="ECO:0000256" key="1">
    <source>
        <dbReference type="ARBA" id="ARBA00022598"/>
    </source>
</evidence>
<gene>
    <name evidence="5" type="ORF">PF66_02312</name>
</gene>
<dbReference type="RefSeq" id="WP_054062744.1">
    <property type="nucleotide sequence ID" value="NZ_JSYZ01000007.1"/>
</dbReference>
<dbReference type="NCBIfam" id="NF010039">
    <property type="entry name" value="PRK13515.1"/>
    <property type="match status" value="1"/>
</dbReference>
<dbReference type="InterPro" id="IPR014746">
    <property type="entry name" value="Gln_synth/guanido_kin_cat_dom"/>
</dbReference>
<comment type="similarity">
    <text evidence="4">Belongs to the glutamate--cysteine ligase type 2 family. YbdK subfamily.</text>
</comment>
<dbReference type="SUPFAM" id="SSF55931">
    <property type="entry name" value="Glutamine synthetase/guanido kinase"/>
    <property type="match status" value="1"/>
</dbReference>
<protein>
    <recommendedName>
        <fullName evidence="4">Putative glutamate--cysteine ligase 2</fullName>
        <ecNumber evidence="4">6.3.2.2</ecNumber>
    </recommendedName>
    <alternativeName>
        <fullName evidence="4">Gamma-glutamylcysteine synthetase 2</fullName>
        <shortName evidence="4">GCS 2</shortName>
        <shortName evidence="4">Gamma-GCS 2</shortName>
    </alternativeName>
</protein>
<dbReference type="PANTHER" id="PTHR36510">
    <property type="entry name" value="GLUTAMATE--CYSTEINE LIGASE 2-RELATED"/>
    <property type="match status" value="1"/>
</dbReference>
<dbReference type="EMBL" id="JSYZ01000007">
    <property type="protein sequence ID" value="KPA91429.1"/>
    <property type="molecule type" value="Genomic_DNA"/>
</dbReference>
<dbReference type="InterPro" id="IPR011793">
    <property type="entry name" value="YbdK"/>
</dbReference>
<keyword evidence="1 4" id="KW-0436">Ligase</keyword>
<dbReference type="GO" id="GO:0042398">
    <property type="term" value="P:modified amino acid biosynthetic process"/>
    <property type="evidence" value="ECO:0007669"/>
    <property type="project" value="InterPro"/>
</dbReference>
<keyword evidence="3 4" id="KW-0067">ATP-binding</keyword>
<organism evidence="5 6">
    <name type="scientific">Pseudomonas asplenii</name>
    <dbReference type="NCBI Taxonomy" id="53407"/>
    <lineage>
        <taxon>Bacteria</taxon>
        <taxon>Pseudomonadati</taxon>
        <taxon>Pseudomonadota</taxon>
        <taxon>Gammaproteobacteria</taxon>
        <taxon>Pseudomonadales</taxon>
        <taxon>Pseudomonadaceae</taxon>
        <taxon>Pseudomonas</taxon>
    </lineage>
</organism>
<evidence type="ECO:0000256" key="4">
    <source>
        <dbReference type="HAMAP-Rule" id="MF_01609"/>
    </source>
</evidence>
<evidence type="ECO:0000313" key="5">
    <source>
        <dbReference type="EMBL" id="KPA91429.1"/>
    </source>
</evidence>
<dbReference type="Gene3D" id="3.30.590.20">
    <property type="match status" value="1"/>
</dbReference>
<dbReference type="InterPro" id="IPR006336">
    <property type="entry name" value="GCS2"/>
</dbReference>
<dbReference type="EC" id="6.3.2.2" evidence="4"/>
<keyword evidence="2 4" id="KW-0547">Nucleotide-binding</keyword>
<dbReference type="GO" id="GO:0004357">
    <property type="term" value="F:glutamate-cysteine ligase activity"/>
    <property type="evidence" value="ECO:0007669"/>
    <property type="project" value="UniProtKB-EC"/>
</dbReference>
<proteinExistence type="inferred from homology"/>
<dbReference type="AlphaFoldDB" id="A0A0N0E4L4"/>
<evidence type="ECO:0000313" key="6">
    <source>
        <dbReference type="Proteomes" id="UP000037931"/>
    </source>
</evidence>
<dbReference type="PATRIC" id="fig|50340.43.peg.5683"/>
<dbReference type="GO" id="GO:0005524">
    <property type="term" value="F:ATP binding"/>
    <property type="evidence" value="ECO:0007669"/>
    <property type="project" value="UniProtKB-KW"/>
</dbReference>
<accession>A0A0N0E4L4</accession>
<dbReference type="Pfam" id="PF04107">
    <property type="entry name" value="GCS2"/>
    <property type="match status" value="1"/>
</dbReference>
<comment type="catalytic activity">
    <reaction evidence="4">
        <text>L-cysteine + L-glutamate + ATP = gamma-L-glutamyl-L-cysteine + ADP + phosphate + H(+)</text>
        <dbReference type="Rhea" id="RHEA:13285"/>
        <dbReference type="ChEBI" id="CHEBI:15378"/>
        <dbReference type="ChEBI" id="CHEBI:29985"/>
        <dbReference type="ChEBI" id="CHEBI:30616"/>
        <dbReference type="ChEBI" id="CHEBI:35235"/>
        <dbReference type="ChEBI" id="CHEBI:43474"/>
        <dbReference type="ChEBI" id="CHEBI:58173"/>
        <dbReference type="ChEBI" id="CHEBI:456216"/>
        <dbReference type="EC" id="6.3.2.2"/>
    </reaction>
</comment>
<keyword evidence="6" id="KW-1185">Reference proteome</keyword>
<comment type="function">
    <text evidence="4">ATP-dependent carboxylate-amine ligase which exhibits weak glutamate--cysteine ligase activity.</text>
</comment>
<dbReference type="Proteomes" id="UP000037931">
    <property type="component" value="Unassembled WGS sequence"/>
</dbReference>
<dbReference type="HAMAP" id="MF_01609">
    <property type="entry name" value="Glu_cys_ligase_2"/>
    <property type="match status" value="1"/>
</dbReference>
<dbReference type="STRING" id="50340.PF66_02312"/>
<name>A0A0N0E4L4_9PSED</name>
<reference evidence="5 6" key="1">
    <citation type="journal article" date="2015" name="PLoS ONE">
        <title>Rice-Infecting Pseudomonas Genomes Are Highly Accessorized and Harbor Multiple Putative Virulence Mechanisms to Cause Sheath Brown Rot.</title>
        <authorList>
            <person name="Quibod I.L."/>
            <person name="Grande G."/>
            <person name="Oreiro E.G."/>
            <person name="Borja F.N."/>
            <person name="Dossa G.S."/>
            <person name="Mauleon R."/>
            <person name="Cruz C.V."/>
            <person name="Oliva R."/>
        </authorList>
    </citation>
    <scope>NUCLEOTIDE SEQUENCE [LARGE SCALE GENOMIC DNA]</scope>
    <source>
        <strain evidence="5 6">IRRI 6609</strain>
    </source>
</reference>
<evidence type="ECO:0000256" key="3">
    <source>
        <dbReference type="ARBA" id="ARBA00022840"/>
    </source>
</evidence>
<dbReference type="NCBIfam" id="TIGR02050">
    <property type="entry name" value="gshA_cyan_rel"/>
    <property type="match status" value="1"/>
</dbReference>
<dbReference type="InterPro" id="IPR050141">
    <property type="entry name" value="GCL_type2/YbdK_subfam"/>
</dbReference>
<sequence length="383" mass="43542">MSFDHGLPQRLGVEEEYFITDLDSRQMVAEPSAQVLRDCREALGAGFATEMFQGQIEVASPVFEHLAQASEYLRQRRYALDQALAPHGLGFLCAGTHPVAQWHLQRATGQEHFRQLFGDYAQVAQRSVLSGLHVHAEVPPGIDRIRVMNEVLPWLPLLLALSASSPFWQGRDSGYFSYRQVVCDEWPRMGVPEYLNDDQAYGDYLALLRRAGALRADTPIWWGIRPSLRYPTLELRLTDACPRVEDVLTLAGLFSVMVRHACLHAEPGQRYTLVHHWLLKENRFQARRWGVHGHYLMDPEQPVMDLHHWLASARHTFGATAQALGQEQLFNQAFNLLRDGTSAEHQLRCFQAQPAHLDDQARCRAVVDLLLAQSRDPTRQRAG</sequence>
<comment type="caution">
    <text evidence="5">The sequence shown here is derived from an EMBL/GenBank/DDBJ whole genome shotgun (WGS) entry which is preliminary data.</text>
</comment>